<comment type="caution">
    <text evidence="1">The sequence shown here is derived from an EMBL/GenBank/DDBJ whole genome shotgun (WGS) entry which is preliminary data.</text>
</comment>
<evidence type="ECO:0000313" key="2">
    <source>
        <dbReference type="Proteomes" id="UP000287033"/>
    </source>
</evidence>
<accession>A0A401TEF5</accession>
<keyword evidence="2" id="KW-1185">Reference proteome</keyword>
<feature type="non-terminal residue" evidence="1">
    <location>
        <position position="1"/>
    </location>
</feature>
<reference evidence="1 2" key="1">
    <citation type="journal article" date="2018" name="Nat. Ecol. Evol.">
        <title>Shark genomes provide insights into elasmobranch evolution and the origin of vertebrates.</title>
        <authorList>
            <person name="Hara Y"/>
            <person name="Yamaguchi K"/>
            <person name="Onimaru K"/>
            <person name="Kadota M"/>
            <person name="Koyanagi M"/>
            <person name="Keeley SD"/>
            <person name="Tatsumi K"/>
            <person name="Tanaka K"/>
            <person name="Motone F"/>
            <person name="Kageyama Y"/>
            <person name="Nozu R"/>
            <person name="Adachi N"/>
            <person name="Nishimura O"/>
            <person name="Nakagawa R"/>
            <person name="Tanegashima C"/>
            <person name="Kiyatake I"/>
            <person name="Matsumoto R"/>
            <person name="Murakumo K"/>
            <person name="Nishida K"/>
            <person name="Terakita A"/>
            <person name="Kuratani S"/>
            <person name="Sato K"/>
            <person name="Hyodo S Kuraku.S."/>
        </authorList>
    </citation>
    <scope>NUCLEOTIDE SEQUENCE [LARGE SCALE GENOMIC DNA]</scope>
</reference>
<name>A0A401TEF5_CHIPU</name>
<protein>
    <submittedName>
        <fullName evidence="1">Uncharacterized protein</fullName>
    </submittedName>
</protein>
<proteinExistence type="predicted"/>
<sequence>KSRPSDNGAKMMGVWEFVLTVIPTLLYLRGNNCISEMEAYRLSNNGLEFTFEPRPYMVFRVLNTKIPNCLIIHTQERRQGKMYNTIAL</sequence>
<dbReference type="OrthoDB" id="9944312at2759"/>
<dbReference type="InterPro" id="IPR012674">
    <property type="entry name" value="Calycin"/>
</dbReference>
<dbReference type="AlphaFoldDB" id="A0A401TEF5"/>
<gene>
    <name evidence="1" type="ORF">chiPu_0025372</name>
</gene>
<dbReference type="Proteomes" id="UP000287033">
    <property type="component" value="Unassembled WGS sequence"/>
</dbReference>
<evidence type="ECO:0000313" key="1">
    <source>
        <dbReference type="EMBL" id="GCC41030.1"/>
    </source>
</evidence>
<feature type="non-terminal residue" evidence="1">
    <location>
        <position position="88"/>
    </location>
</feature>
<dbReference type="Gene3D" id="2.40.128.20">
    <property type="match status" value="1"/>
</dbReference>
<organism evidence="1 2">
    <name type="scientific">Chiloscyllium punctatum</name>
    <name type="common">Brownbanded bambooshark</name>
    <name type="synonym">Hemiscyllium punctatum</name>
    <dbReference type="NCBI Taxonomy" id="137246"/>
    <lineage>
        <taxon>Eukaryota</taxon>
        <taxon>Metazoa</taxon>
        <taxon>Chordata</taxon>
        <taxon>Craniata</taxon>
        <taxon>Vertebrata</taxon>
        <taxon>Chondrichthyes</taxon>
        <taxon>Elasmobranchii</taxon>
        <taxon>Galeomorphii</taxon>
        <taxon>Galeoidea</taxon>
        <taxon>Orectolobiformes</taxon>
        <taxon>Hemiscylliidae</taxon>
        <taxon>Chiloscyllium</taxon>
    </lineage>
</organism>
<dbReference type="EMBL" id="BEZZ01057557">
    <property type="protein sequence ID" value="GCC41030.1"/>
    <property type="molecule type" value="Genomic_DNA"/>
</dbReference>